<dbReference type="GO" id="GO:0005886">
    <property type="term" value="C:plasma membrane"/>
    <property type="evidence" value="ECO:0007669"/>
    <property type="project" value="UniProtKB-SubCell"/>
</dbReference>
<sequence>MGIISWIILGLLAGLIAKSIMPGKDPGGCLVTILLGIVGASVGGWIGTQLGWGTVQNFDLRGLGLSILGSLVLLFIYRLIAGKR</sequence>
<dbReference type="RefSeq" id="WP_078812563.1">
    <property type="nucleotide sequence ID" value="NZ_FUYE01000003.1"/>
</dbReference>
<evidence type="ECO:0000256" key="6">
    <source>
        <dbReference type="ARBA" id="ARBA00023136"/>
    </source>
</evidence>
<dbReference type="InterPro" id="IPR007341">
    <property type="entry name" value="Transgly_assoc"/>
</dbReference>
<dbReference type="PANTHER" id="PTHR33884:SF3">
    <property type="entry name" value="UPF0410 PROTEIN YMGE"/>
    <property type="match status" value="1"/>
</dbReference>
<feature type="transmembrane region" description="Helical" evidence="7">
    <location>
        <begin position="6"/>
        <end position="21"/>
    </location>
</feature>
<evidence type="ECO:0000313" key="9">
    <source>
        <dbReference type="Proteomes" id="UP000190774"/>
    </source>
</evidence>
<evidence type="ECO:0000256" key="3">
    <source>
        <dbReference type="ARBA" id="ARBA00022475"/>
    </source>
</evidence>
<proteinExistence type="inferred from homology"/>
<dbReference type="Proteomes" id="UP000190774">
    <property type="component" value="Unassembled WGS sequence"/>
</dbReference>
<keyword evidence="4 7" id="KW-0812">Transmembrane</keyword>
<organism evidence="8 9">
    <name type="scientific">Prosthecobacter debontii</name>
    <dbReference type="NCBI Taxonomy" id="48467"/>
    <lineage>
        <taxon>Bacteria</taxon>
        <taxon>Pseudomonadati</taxon>
        <taxon>Verrucomicrobiota</taxon>
        <taxon>Verrucomicrobiia</taxon>
        <taxon>Verrucomicrobiales</taxon>
        <taxon>Verrucomicrobiaceae</taxon>
        <taxon>Prosthecobacter</taxon>
    </lineage>
</organism>
<name>A0A1T4X7S2_9BACT</name>
<dbReference type="AlphaFoldDB" id="A0A1T4X7S2"/>
<dbReference type="Pfam" id="PF04226">
    <property type="entry name" value="Transgly_assoc"/>
    <property type="match status" value="1"/>
</dbReference>
<evidence type="ECO:0000256" key="4">
    <source>
        <dbReference type="ARBA" id="ARBA00022692"/>
    </source>
</evidence>
<feature type="transmembrane region" description="Helical" evidence="7">
    <location>
        <begin position="28"/>
        <end position="48"/>
    </location>
</feature>
<keyword evidence="6 7" id="KW-0472">Membrane</keyword>
<gene>
    <name evidence="8" type="ORF">SAMN02745166_01152</name>
</gene>
<dbReference type="OrthoDB" id="9811343at2"/>
<evidence type="ECO:0000256" key="1">
    <source>
        <dbReference type="ARBA" id="ARBA00004651"/>
    </source>
</evidence>
<feature type="transmembrane region" description="Helical" evidence="7">
    <location>
        <begin position="60"/>
        <end position="80"/>
    </location>
</feature>
<dbReference type="PANTHER" id="PTHR33884">
    <property type="entry name" value="UPF0410 PROTEIN YMGE"/>
    <property type="match status" value="1"/>
</dbReference>
<comment type="similarity">
    <text evidence="2">Belongs to the UPF0410 family.</text>
</comment>
<accession>A0A1T4X7S2</accession>
<protein>
    <submittedName>
        <fullName evidence="8">Uncharacterized membrane protein YeaQ/YmgE, transglycosylase-associated protein family</fullName>
    </submittedName>
</protein>
<keyword evidence="3" id="KW-1003">Cell membrane</keyword>
<evidence type="ECO:0000313" key="8">
    <source>
        <dbReference type="EMBL" id="SKA85467.1"/>
    </source>
</evidence>
<comment type="subcellular location">
    <subcellularLocation>
        <location evidence="1">Cell membrane</location>
        <topology evidence="1">Multi-pass membrane protein</topology>
    </subcellularLocation>
</comment>
<evidence type="ECO:0000256" key="2">
    <source>
        <dbReference type="ARBA" id="ARBA00011006"/>
    </source>
</evidence>
<dbReference type="EMBL" id="FUYE01000003">
    <property type="protein sequence ID" value="SKA85467.1"/>
    <property type="molecule type" value="Genomic_DNA"/>
</dbReference>
<keyword evidence="5 7" id="KW-1133">Transmembrane helix</keyword>
<reference evidence="9" key="1">
    <citation type="submission" date="2017-02" db="EMBL/GenBank/DDBJ databases">
        <authorList>
            <person name="Varghese N."/>
            <person name="Submissions S."/>
        </authorList>
    </citation>
    <scope>NUCLEOTIDE SEQUENCE [LARGE SCALE GENOMIC DNA]</scope>
    <source>
        <strain evidence="9">ATCC 700200</strain>
    </source>
</reference>
<evidence type="ECO:0000256" key="5">
    <source>
        <dbReference type="ARBA" id="ARBA00022989"/>
    </source>
</evidence>
<dbReference type="STRING" id="48467.SAMN02745166_01152"/>
<evidence type="ECO:0000256" key="7">
    <source>
        <dbReference type="SAM" id="Phobius"/>
    </source>
</evidence>
<keyword evidence="9" id="KW-1185">Reference proteome</keyword>